<comment type="function">
    <text evidence="15">Acts as a processive, ATP-dependent zinc metallopeptidase.</text>
</comment>
<dbReference type="HAMAP" id="MF_01458">
    <property type="entry name" value="FtsH"/>
    <property type="match status" value="1"/>
</dbReference>
<keyword evidence="10 15" id="KW-0067">ATP-binding</keyword>
<dbReference type="EC" id="3.4.24.-" evidence="15"/>
<comment type="similarity">
    <text evidence="2 15">In the C-terminal section; belongs to the peptidase M41 family.</text>
</comment>
<dbReference type="GO" id="GO:0004222">
    <property type="term" value="F:metalloendopeptidase activity"/>
    <property type="evidence" value="ECO:0007669"/>
    <property type="project" value="InterPro"/>
</dbReference>
<dbReference type="SMART" id="SM00382">
    <property type="entry name" value="AAA"/>
    <property type="match status" value="1"/>
</dbReference>
<feature type="binding site" evidence="15">
    <location>
        <position position="448"/>
    </location>
    <ligand>
        <name>Zn(2+)</name>
        <dbReference type="ChEBI" id="CHEBI:29105"/>
        <note>catalytic</note>
    </ligand>
</feature>
<dbReference type="InterPro" id="IPR005936">
    <property type="entry name" value="FtsH"/>
</dbReference>
<keyword evidence="8 15" id="KW-0378">Hydrolase</keyword>
<dbReference type="FunFam" id="3.40.50.300:FF:000001">
    <property type="entry name" value="ATP-dependent zinc metalloprotease FtsH"/>
    <property type="match status" value="1"/>
</dbReference>
<dbReference type="GO" id="GO:0006508">
    <property type="term" value="P:proteolysis"/>
    <property type="evidence" value="ECO:0007669"/>
    <property type="project" value="UniProtKB-KW"/>
</dbReference>
<dbReference type="InterPro" id="IPR037219">
    <property type="entry name" value="Peptidase_M41-like"/>
</dbReference>
<evidence type="ECO:0000256" key="7">
    <source>
        <dbReference type="ARBA" id="ARBA00022741"/>
    </source>
</evidence>
<comment type="similarity">
    <text evidence="16">Belongs to the AAA ATPase family.</text>
</comment>
<comment type="similarity">
    <text evidence="3">In the N-terminal section; belongs to the AAA ATPase family.</text>
</comment>
<comment type="cofactor">
    <cofactor evidence="15">
        <name>Zn(2+)</name>
        <dbReference type="ChEBI" id="CHEBI:29105"/>
    </cofactor>
    <text evidence="15">Binds 1 zinc ion per subunit.</text>
</comment>
<dbReference type="GO" id="GO:0004176">
    <property type="term" value="F:ATP-dependent peptidase activity"/>
    <property type="evidence" value="ECO:0007669"/>
    <property type="project" value="InterPro"/>
</dbReference>
<evidence type="ECO:0000256" key="14">
    <source>
        <dbReference type="ARBA" id="ARBA00023136"/>
    </source>
</evidence>
<dbReference type="GO" id="GO:0005524">
    <property type="term" value="F:ATP binding"/>
    <property type="evidence" value="ECO:0007669"/>
    <property type="project" value="UniProtKB-UniRule"/>
</dbReference>
<dbReference type="Pfam" id="PF06480">
    <property type="entry name" value="FtsH_ext"/>
    <property type="match status" value="1"/>
</dbReference>
<evidence type="ECO:0000256" key="12">
    <source>
        <dbReference type="ARBA" id="ARBA00023049"/>
    </source>
</evidence>
<dbReference type="Gene3D" id="1.20.58.760">
    <property type="entry name" value="Peptidase M41"/>
    <property type="match status" value="1"/>
</dbReference>
<accession>A0A8F5J9G5</accession>
<feature type="binding site" evidence="15">
    <location>
        <position position="444"/>
    </location>
    <ligand>
        <name>Zn(2+)</name>
        <dbReference type="ChEBI" id="CHEBI:29105"/>
        <note>catalytic</note>
    </ligand>
</feature>
<comment type="caution">
    <text evidence="15">Lacks conserved residue(s) required for the propagation of feature annotation.</text>
</comment>
<keyword evidence="18" id="KW-0934">Plastid</keyword>
<comment type="similarity">
    <text evidence="15">In the central section; belongs to the AAA ATPase family.</text>
</comment>
<dbReference type="SUPFAM" id="SSF52540">
    <property type="entry name" value="P-loop containing nucleoside triphosphate hydrolases"/>
    <property type="match status" value="1"/>
</dbReference>
<evidence type="ECO:0000256" key="10">
    <source>
        <dbReference type="ARBA" id="ARBA00022840"/>
    </source>
</evidence>
<dbReference type="CDD" id="cd19501">
    <property type="entry name" value="RecA-like_FtsH"/>
    <property type="match status" value="1"/>
</dbReference>
<evidence type="ECO:0000256" key="9">
    <source>
        <dbReference type="ARBA" id="ARBA00022833"/>
    </source>
</evidence>
<reference evidence="18" key="1">
    <citation type="submission" date="2021-03" db="EMBL/GenBank/DDBJ databases">
        <authorList>
            <person name="Xu Q."/>
            <person name="Chen N."/>
        </authorList>
    </citation>
    <scope>NUCLEOTIDE SEQUENCE</scope>
</reference>
<feature type="active site" evidence="15">
    <location>
        <position position="445"/>
    </location>
</feature>
<protein>
    <recommendedName>
        <fullName evidence="15">ATP-dependent zinc metalloprotease FtsH</fullName>
        <ecNumber evidence="15">3.4.24.-</ecNumber>
    </recommendedName>
</protein>
<comment type="subcellular location">
    <subcellularLocation>
        <location evidence="1">Membrane</location>
    </subcellularLocation>
    <subcellularLocation>
        <location evidence="15">Plastid</location>
        <location evidence="15">Chloroplast thylakoid membrane</location>
        <topology evidence="15">Multi-pass membrane protein</topology>
        <orientation evidence="15">Stromal side</orientation>
    </subcellularLocation>
</comment>
<dbReference type="InterPro" id="IPR003593">
    <property type="entry name" value="AAA+_ATPase"/>
</dbReference>
<name>A0A8F5J9G5_9STRA</name>
<proteinExistence type="inferred from homology"/>
<keyword evidence="6 15" id="KW-0479">Metal-binding</keyword>
<evidence type="ECO:0000256" key="15">
    <source>
        <dbReference type="HAMAP-Rule" id="MF_01458"/>
    </source>
</evidence>
<evidence type="ECO:0000256" key="11">
    <source>
        <dbReference type="ARBA" id="ARBA00022989"/>
    </source>
</evidence>
<dbReference type="GO" id="GO:0008270">
    <property type="term" value="F:zinc ion binding"/>
    <property type="evidence" value="ECO:0007669"/>
    <property type="project" value="UniProtKB-UniRule"/>
</dbReference>
<dbReference type="InterPro" id="IPR003960">
    <property type="entry name" value="ATPase_AAA_CS"/>
</dbReference>
<dbReference type="NCBIfam" id="TIGR01241">
    <property type="entry name" value="FtsH_fam"/>
    <property type="match status" value="1"/>
</dbReference>
<keyword evidence="11 15" id="KW-1133">Transmembrane helix</keyword>
<keyword evidence="5 15" id="KW-0812">Transmembrane</keyword>
<evidence type="ECO:0000256" key="2">
    <source>
        <dbReference type="ARBA" id="ARBA00010044"/>
    </source>
</evidence>
<evidence type="ECO:0000256" key="8">
    <source>
        <dbReference type="ARBA" id="ARBA00022801"/>
    </source>
</evidence>
<dbReference type="Gene3D" id="3.40.50.300">
    <property type="entry name" value="P-loop containing nucleotide triphosphate hydrolases"/>
    <property type="match status" value="1"/>
</dbReference>
<organism evidence="18">
    <name type="scientific">Chaetoceros pseudocurvisetus</name>
    <dbReference type="NCBI Taxonomy" id="426637"/>
    <lineage>
        <taxon>Eukaryota</taxon>
        <taxon>Sar</taxon>
        <taxon>Stramenopiles</taxon>
        <taxon>Ochrophyta</taxon>
        <taxon>Bacillariophyta</taxon>
        <taxon>Coscinodiscophyceae</taxon>
        <taxon>Chaetocerotophycidae</taxon>
        <taxon>Chaetocerotales</taxon>
        <taxon>Chaetocerotaceae</taxon>
        <taxon>Chaetoceros</taxon>
    </lineage>
</organism>
<keyword evidence="9 15" id="KW-0862">Zinc</keyword>
<dbReference type="InterPro" id="IPR003959">
    <property type="entry name" value="ATPase_AAA_core"/>
</dbReference>
<dbReference type="InterPro" id="IPR027417">
    <property type="entry name" value="P-loop_NTPase"/>
</dbReference>
<feature type="domain" description="AAA+ ATPase" evidence="17">
    <location>
        <begin position="215"/>
        <end position="354"/>
    </location>
</feature>
<feature type="binding site" evidence="15">
    <location>
        <position position="522"/>
    </location>
    <ligand>
        <name>Zn(2+)</name>
        <dbReference type="ChEBI" id="CHEBI:29105"/>
        <note>catalytic</note>
    </ligand>
</feature>
<dbReference type="InterPro" id="IPR000642">
    <property type="entry name" value="Peptidase_M41"/>
</dbReference>
<dbReference type="Gene3D" id="1.10.8.60">
    <property type="match status" value="1"/>
</dbReference>
<dbReference type="GO" id="GO:0016887">
    <property type="term" value="F:ATP hydrolysis activity"/>
    <property type="evidence" value="ECO:0007669"/>
    <property type="project" value="UniProtKB-UniRule"/>
</dbReference>
<evidence type="ECO:0000256" key="1">
    <source>
        <dbReference type="ARBA" id="ARBA00004370"/>
    </source>
</evidence>
<dbReference type="PANTHER" id="PTHR23076:SF139">
    <property type="entry name" value="ATP-DEPENDENT ZINC METALLOPROTEASE FTSH 2, CHLOROPLASTIC"/>
    <property type="match status" value="1"/>
</dbReference>
<dbReference type="EMBL" id="MW845777">
    <property type="protein sequence ID" value="QXM17579.1"/>
    <property type="molecule type" value="Genomic_DNA"/>
</dbReference>
<keyword evidence="18" id="KW-0132">Cell division</keyword>
<evidence type="ECO:0000256" key="4">
    <source>
        <dbReference type="ARBA" id="ARBA00022670"/>
    </source>
</evidence>
<dbReference type="FunFam" id="1.10.8.60:FF:000001">
    <property type="entry name" value="ATP-dependent zinc metalloprotease FtsH"/>
    <property type="match status" value="1"/>
</dbReference>
<dbReference type="Gene3D" id="3.30.720.210">
    <property type="match status" value="1"/>
</dbReference>
<dbReference type="Pfam" id="PF01434">
    <property type="entry name" value="Peptidase_M41"/>
    <property type="match status" value="1"/>
</dbReference>
<dbReference type="AlphaFoldDB" id="A0A8F5J9G5"/>
<dbReference type="SUPFAM" id="SSF140990">
    <property type="entry name" value="FtsH protease domain-like"/>
    <property type="match status" value="1"/>
</dbReference>
<dbReference type="InterPro" id="IPR041569">
    <property type="entry name" value="AAA_lid_3"/>
</dbReference>
<dbReference type="GO" id="GO:0051301">
    <property type="term" value="P:cell division"/>
    <property type="evidence" value="ECO:0007669"/>
    <property type="project" value="UniProtKB-KW"/>
</dbReference>
<dbReference type="InterPro" id="IPR011546">
    <property type="entry name" value="Pept_M41_FtsH_extracell"/>
</dbReference>
<dbReference type="GO" id="GO:0009535">
    <property type="term" value="C:chloroplast thylakoid membrane"/>
    <property type="evidence" value="ECO:0007669"/>
    <property type="project" value="UniProtKB-SubCell"/>
</dbReference>
<gene>
    <name evidence="15 18" type="primary">ftsH</name>
</gene>
<keyword evidence="4 15" id="KW-0645">Protease</keyword>
<keyword evidence="18" id="KW-0131">Cell cycle</keyword>
<feature type="transmembrane region" description="Helical" evidence="15">
    <location>
        <begin position="126"/>
        <end position="148"/>
    </location>
</feature>
<sequence>MNRNTLRNLLIAIILFSGISVGIKKFNLMDFESPENIRNTAQLNQNVVSSRMTYGRFLEYLEMGWVKQVDLYDNSRNAIIQASSPELGNRPQTIRVEIPVGASQLIQKLKEYNIDFDAHPAERKNLFVSVASNILLPIIFITGLVYFFQNSENFGGNNGQSPMSLGKSTARFERRPDTGVGFDDIAGIDEAKAEFEEIVSFLKEPEKYTIVGAKIPKGILLVGPPGTGKTLLAKAIANEADVPFFSVAGSEFVEMFIGIGAARVRDLFKKASENAPCIVFIDEIDAVGRERGAGVGGGNDEREQTLNQLLTEMDGFKENKGVIVVGATNRVDILDAALLRPGRFDRQVTVNLPDRLGRVGILKVHARNKPLSDDVSLVQLANRTPGFSGADLANLLNEAAILATRYKKSSISKKEVNEAADRIIGGIAGTPLEDTKNKRLIAYHEVGHAITGSVLKSHDEVEKVTLTPRGAAKGLTWFTPEEDQSLLSRSALLARIIGTLGGRAAEQVVFGAPEVTTGASSDLQQVTNLARQMVTRFGMSNIGPMALEDENTGQVFLGGNMTQDSAYAENIADRIDDEVCKIIDYCEQKAIEIILDNRVIIDLIVERLLEVETIDGEEFRELLSTYTVLPQKNAPYISKFN</sequence>
<feature type="binding site" evidence="15">
    <location>
        <begin position="223"/>
        <end position="230"/>
    </location>
    <ligand>
        <name>ATP</name>
        <dbReference type="ChEBI" id="CHEBI:30616"/>
    </ligand>
</feature>
<dbReference type="PROSITE" id="PS00674">
    <property type="entry name" value="AAA"/>
    <property type="match status" value="1"/>
</dbReference>
<dbReference type="PANTHER" id="PTHR23076">
    <property type="entry name" value="METALLOPROTEASE M41 FTSH"/>
    <property type="match status" value="1"/>
</dbReference>
<evidence type="ECO:0000256" key="5">
    <source>
        <dbReference type="ARBA" id="ARBA00022692"/>
    </source>
</evidence>
<evidence type="ECO:0000313" key="18">
    <source>
        <dbReference type="EMBL" id="QXM17579.1"/>
    </source>
</evidence>
<keyword evidence="7 15" id="KW-0547">Nucleotide-binding</keyword>
<evidence type="ECO:0000256" key="13">
    <source>
        <dbReference type="ARBA" id="ARBA00023078"/>
    </source>
</evidence>
<keyword evidence="12 15" id="KW-0482">Metalloprotease</keyword>
<dbReference type="FunFam" id="1.20.58.760:FF:000001">
    <property type="entry name" value="ATP-dependent zinc metalloprotease FtsH"/>
    <property type="match status" value="1"/>
</dbReference>
<keyword evidence="18" id="KW-0150">Chloroplast</keyword>
<dbReference type="GO" id="GO:0010304">
    <property type="term" value="P:PSII associated light-harvesting complex II catabolic process"/>
    <property type="evidence" value="ECO:0007669"/>
    <property type="project" value="UniProtKB-ARBA"/>
</dbReference>
<dbReference type="Pfam" id="PF00004">
    <property type="entry name" value="AAA"/>
    <property type="match status" value="1"/>
</dbReference>
<geneLocation type="chloroplast" evidence="18"/>
<evidence type="ECO:0000256" key="6">
    <source>
        <dbReference type="ARBA" id="ARBA00022723"/>
    </source>
</evidence>
<keyword evidence="14 15" id="KW-0472">Membrane</keyword>
<comment type="subunit">
    <text evidence="15">Homohexamer.</text>
</comment>
<evidence type="ECO:0000256" key="3">
    <source>
        <dbReference type="ARBA" id="ARBA00010550"/>
    </source>
</evidence>
<keyword evidence="13 15" id="KW-0793">Thylakoid</keyword>
<dbReference type="Pfam" id="PF17862">
    <property type="entry name" value="AAA_lid_3"/>
    <property type="match status" value="1"/>
</dbReference>
<evidence type="ECO:0000259" key="17">
    <source>
        <dbReference type="SMART" id="SM00382"/>
    </source>
</evidence>
<evidence type="ECO:0000256" key="16">
    <source>
        <dbReference type="RuleBase" id="RU003651"/>
    </source>
</evidence>